<feature type="compositionally biased region" description="Low complexity" evidence="1">
    <location>
        <begin position="31"/>
        <end position="40"/>
    </location>
</feature>
<accession>A0A6J4M8K8</accession>
<feature type="compositionally biased region" description="Gly residues" evidence="1">
    <location>
        <begin position="54"/>
        <end position="63"/>
    </location>
</feature>
<gene>
    <name evidence="2" type="ORF">AVDCRST_MAG89-3228</name>
</gene>
<feature type="compositionally biased region" description="Basic residues" evidence="1">
    <location>
        <begin position="13"/>
        <end position="30"/>
    </location>
</feature>
<organism evidence="2">
    <name type="scientific">uncultured Gemmatimonadota bacterium</name>
    <dbReference type="NCBI Taxonomy" id="203437"/>
    <lineage>
        <taxon>Bacteria</taxon>
        <taxon>Pseudomonadati</taxon>
        <taxon>Gemmatimonadota</taxon>
        <taxon>environmental samples</taxon>
    </lineage>
</organism>
<feature type="non-terminal residue" evidence="2">
    <location>
        <position position="63"/>
    </location>
</feature>
<name>A0A6J4M8K8_9BACT</name>
<reference evidence="2" key="1">
    <citation type="submission" date="2020-02" db="EMBL/GenBank/DDBJ databases">
        <authorList>
            <person name="Meier V. D."/>
        </authorList>
    </citation>
    <scope>NUCLEOTIDE SEQUENCE</scope>
    <source>
        <strain evidence="2">AVDCRST_MAG89</strain>
    </source>
</reference>
<proteinExistence type="predicted"/>
<sequence length="63" mass="6570">ERTTGVAALLQHGRRGAARGRRNGRDRRGVRPVGRCPLGRWQAGGSGPARPHHLGGGARVAGV</sequence>
<dbReference type="AlphaFoldDB" id="A0A6J4M8K8"/>
<evidence type="ECO:0000256" key="1">
    <source>
        <dbReference type="SAM" id="MobiDB-lite"/>
    </source>
</evidence>
<evidence type="ECO:0000313" key="2">
    <source>
        <dbReference type="EMBL" id="CAA9352800.1"/>
    </source>
</evidence>
<feature type="region of interest" description="Disordered" evidence="1">
    <location>
        <begin position="13"/>
        <end position="63"/>
    </location>
</feature>
<feature type="non-terminal residue" evidence="2">
    <location>
        <position position="1"/>
    </location>
</feature>
<protein>
    <submittedName>
        <fullName evidence="2">Uncharacterized protein</fullName>
    </submittedName>
</protein>
<dbReference type="EMBL" id="CADCTV010000671">
    <property type="protein sequence ID" value="CAA9352800.1"/>
    <property type="molecule type" value="Genomic_DNA"/>
</dbReference>